<evidence type="ECO:0000259" key="7">
    <source>
        <dbReference type="PROSITE" id="PS00745"/>
    </source>
</evidence>
<dbReference type="InterPro" id="IPR004374">
    <property type="entry name" value="PrfB"/>
</dbReference>
<comment type="PTM">
    <text evidence="4">Methylated by PrmC. Methylation increases the termination efficiency of RF2.</text>
</comment>
<dbReference type="PANTHER" id="PTHR43116">
    <property type="entry name" value="PEPTIDE CHAIN RELEASE FACTOR 2"/>
    <property type="match status" value="1"/>
</dbReference>
<comment type="function">
    <text evidence="4">Peptide chain release factor 2 directs the termination of translation in response to the peptide chain termination codons UGA and UAA.</text>
</comment>
<dbReference type="HAMAP" id="MF_00094">
    <property type="entry name" value="Rel_fac_2"/>
    <property type="match status" value="1"/>
</dbReference>
<evidence type="ECO:0000256" key="3">
    <source>
        <dbReference type="ARBA" id="ARBA00022917"/>
    </source>
</evidence>
<sequence>MEELRVKIKDLVFQINQSILDLKIIGKEKKLEDLSQQMSVADFWHNQDQAKAVSTVASQLEQDINNWRNLEEQIKNLDNLSQDPQAEELLGDLNQDFENIKNIFEKLSEQLLFKDKYDHLPAIVTIKAGAGGDDAQDWAQMLERMYLRFAEQNNWTVKYLSRSPGAEAGIKSATFKVSGPQVYGYLKNEKGVHRLVRLSPFDADQARHTSFAMVEVLPELTETGIDIKEGELKVDTFRASGHGGQSVNTTDSAVRLTHLPTGLTAVCQNERSQLQNKKQALAYLKSKLQRYHEVEQDDEKKALKGEYTEAAWGNQIRSYVLHPYKMVKDHRTNYESDNPQRVLDGGIIDFIQAKLKEGATKN</sequence>
<dbReference type="Gene3D" id="3.30.70.1660">
    <property type="match status" value="1"/>
</dbReference>
<protein>
    <recommendedName>
        <fullName evidence="4 5">Peptide chain release factor 2</fullName>
        <shortName evidence="4">RF-2</shortName>
    </recommendedName>
</protein>
<feature type="modified residue" description="N5-methylglutamine" evidence="4">
    <location>
        <position position="245"/>
    </location>
</feature>
<dbReference type="FunFam" id="3.30.160.20:FF:000004">
    <property type="entry name" value="Peptide chain release factor 1"/>
    <property type="match status" value="1"/>
</dbReference>
<evidence type="ECO:0000313" key="8">
    <source>
        <dbReference type="EMBL" id="PIR07051.1"/>
    </source>
</evidence>
<dbReference type="InterPro" id="IPR005139">
    <property type="entry name" value="PCRF"/>
</dbReference>
<dbReference type="GO" id="GO:0016149">
    <property type="term" value="F:translation release factor activity, codon specific"/>
    <property type="evidence" value="ECO:0007669"/>
    <property type="project" value="UniProtKB-UniRule"/>
</dbReference>
<evidence type="ECO:0000256" key="1">
    <source>
        <dbReference type="ARBA" id="ARBA00010835"/>
    </source>
</evidence>
<comment type="similarity">
    <text evidence="1 4">Belongs to the prokaryotic/mitochondrial release factor family.</text>
</comment>
<accession>A0A2H0NDS7</accession>
<dbReference type="SMART" id="SM00937">
    <property type="entry name" value="PCRF"/>
    <property type="match status" value="1"/>
</dbReference>
<dbReference type="SUPFAM" id="SSF75620">
    <property type="entry name" value="Release factor"/>
    <property type="match status" value="1"/>
</dbReference>
<evidence type="ECO:0000256" key="6">
    <source>
        <dbReference type="SAM" id="Coils"/>
    </source>
</evidence>
<dbReference type="InterPro" id="IPR045853">
    <property type="entry name" value="Pep_chain_release_fac_I_sf"/>
</dbReference>
<keyword evidence="3 4" id="KW-0648">Protein biosynthesis</keyword>
<dbReference type="Proteomes" id="UP000230564">
    <property type="component" value="Unassembled WGS sequence"/>
</dbReference>
<dbReference type="Pfam" id="PF00472">
    <property type="entry name" value="RF-1"/>
    <property type="match status" value="1"/>
</dbReference>
<evidence type="ECO:0000256" key="4">
    <source>
        <dbReference type="HAMAP-Rule" id="MF_00094"/>
    </source>
</evidence>
<keyword evidence="4" id="KW-0963">Cytoplasm</keyword>
<comment type="caution">
    <text evidence="8">The sequence shown here is derived from an EMBL/GenBank/DDBJ whole genome shotgun (WGS) entry which is preliminary data.</text>
</comment>
<feature type="domain" description="Prokaryotic-type class I peptide chain release factors" evidence="7">
    <location>
        <begin position="238"/>
        <end position="254"/>
    </location>
</feature>
<dbReference type="GO" id="GO:0005737">
    <property type="term" value="C:cytoplasm"/>
    <property type="evidence" value="ECO:0007669"/>
    <property type="project" value="UniProtKB-SubCell"/>
</dbReference>
<dbReference type="InterPro" id="IPR000352">
    <property type="entry name" value="Pep_chain_release_fac_I"/>
</dbReference>
<keyword evidence="2 4" id="KW-0488">Methylation</keyword>
<dbReference type="EMBL" id="PCWQ01000007">
    <property type="protein sequence ID" value="PIR07051.1"/>
    <property type="molecule type" value="Genomic_DNA"/>
</dbReference>
<dbReference type="AlphaFoldDB" id="A0A2H0NDS7"/>
<reference evidence="8 9" key="1">
    <citation type="submission" date="2017-09" db="EMBL/GenBank/DDBJ databases">
        <title>Depth-based differentiation of microbial function through sediment-hosted aquifers and enrichment of novel symbionts in the deep terrestrial subsurface.</title>
        <authorList>
            <person name="Probst A.J."/>
            <person name="Ladd B."/>
            <person name="Jarett J.K."/>
            <person name="Geller-Mcgrath D.E."/>
            <person name="Sieber C.M."/>
            <person name="Emerson J.B."/>
            <person name="Anantharaman K."/>
            <person name="Thomas B.C."/>
            <person name="Malmstrom R."/>
            <person name="Stieglmeier M."/>
            <person name="Klingl A."/>
            <person name="Woyke T."/>
            <person name="Ryan C.M."/>
            <person name="Banfield J.F."/>
        </authorList>
    </citation>
    <scope>NUCLEOTIDE SEQUENCE [LARGE SCALE GENOMIC DNA]</scope>
    <source>
        <strain evidence="8">CG11_big_fil_rev_8_21_14_0_20_36_20</strain>
    </source>
</reference>
<dbReference type="NCBIfam" id="TIGR00020">
    <property type="entry name" value="prfB"/>
    <property type="match status" value="1"/>
</dbReference>
<feature type="coiled-coil region" evidence="6">
    <location>
        <begin position="57"/>
        <end position="110"/>
    </location>
</feature>
<dbReference type="Gene3D" id="3.30.160.20">
    <property type="match status" value="1"/>
</dbReference>
<dbReference type="PANTHER" id="PTHR43116:SF3">
    <property type="entry name" value="CLASS I PEPTIDE CHAIN RELEASE FACTOR"/>
    <property type="match status" value="1"/>
</dbReference>
<dbReference type="PROSITE" id="PS00745">
    <property type="entry name" value="RF_PROK_I"/>
    <property type="match status" value="1"/>
</dbReference>
<name>A0A2H0NDS7_9BACT</name>
<organism evidence="8 9">
    <name type="scientific">Candidatus Komeilibacteria bacterium CG11_big_fil_rev_8_21_14_0_20_36_20</name>
    <dbReference type="NCBI Taxonomy" id="1974477"/>
    <lineage>
        <taxon>Bacteria</taxon>
        <taxon>Candidatus Komeiliibacteriota</taxon>
    </lineage>
</organism>
<proteinExistence type="inferred from homology"/>
<comment type="subcellular location">
    <subcellularLocation>
        <location evidence="4">Cytoplasm</location>
    </subcellularLocation>
</comment>
<evidence type="ECO:0000256" key="2">
    <source>
        <dbReference type="ARBA" id="ARBA00022481"/>
    </source>
</evidence>
<evidence type="ECO:0000313" key="9">
    <source>
        <dbReference type="Proteomes" id="UP000230564"/>
    </source>
</evidence>
<evidence type="ECO:0000256" key="5">
    <source>
        <dbReference type="NCBIfam" id="TIGR00020"/>
    </source>
</evidence>
<gene>
    <name evidence="4" type="primary">prfB</name>
    <name evidence="8" type="ORF">COV55_01325</name>
</gene>
<dbReference type="Pfam" id="PF03462">
    <property type="entry name" value="PCRF"/>
    <property type="match status" value="1"/>
</dbReference>
<keyword evidence="6" id="KW-0175">Coiled coil</keyword>
<dbReference type="Gene3D" id="1.20.58.410">
    <property type="entry name" value="Release factor"/>
    <property type="match status" value="1"/>
</dbReference>